<keyword evidence="2" id="KW-1185">Reference proteome</keyword>
<reference evidence="1 2" key="1">
    <citation type="submission" date="2018-09" db="EMBL/GenBank/DDBJ databases">
        <title>Mesorhizobium carmichaelinearum sp. nov. isolated from Carmichaelinea spp. root nodules in New Zealand.</title>
        <authorList>
            <person name="De Meyer S.E."/>
        </authorList>
    </citation>
    <scope>NUCLEOTIDE SEQUENCE [LARGE SCALE GENOMIC DNA]</scope>
    <source>
        <strain evidence="1 2">LMG 28313</strain>
    </source>
</reference>
<proteinExistence type="predicted"/>
<name>A0AA93C1R5_9HYPH</name>
<comment type="caution">
    <text evidence="1">The sequence shown here is derived from an EMBL/GenBank/DDBJ whole genome shotgun (WGS) entry which is preliminary data.</text>
</comment>
<accession>A0AA93C1R5</accession>
<dbReference type="AlphaFoldDB" id="A0AA93C1R5"/>
<dbReference type="EMBL" id="QZXA01000010">
    <property type="protein sequence ID" value="RJT30689.1"/>
    <property type="molecule type" value="Genomic_DNA"/>
</dbReference>
<sequence>MKDGRAVDARQACNDLLVNVFDRRTGAPLFTTKDKQKALDMALSSHFGTGALGIDLALDRGHRVIPGPDHAPDRVAGSPG</sequence>
<evidence type="ECO:0000313" key="2">
    <source>
        <dbReference type="Proteomes" id="UP000275530"/>
    </source>
</evidence>
<organism evidence="1 2">
    <name type="scientific">Mesorhizobium jarvisii</name>
    <dbReference type="NCBI Taxonomy" id="1777867"/>
    <lineage>
        <taxon>Bacteria</taxon>
        <taxon>Pseudomonadati</taxon>
        <taxon>Pseudomonadota</taxon>
        <taxon>Alphaproteobacteria</taxon>
        <taxon>Hyphomicrobiales</taxon>
        <taxon>Phyllobacteriaceae</taxon>
        <taxon>Mesorhizobium</taxon>
    </lineage>
</organism>
<gene>
    <name evidence="1" type="ORF">D3242_25375</name>
</gene>
<dbReference type="Proteomes" id="UP000275530">
    <property type="component" value="Unassembled WGS sequence"/>
</dbReference>
<evidence type="ECO:0000313" key="1">
    <source>
        <dbReference type="EMBL" id="RJT30689.1"/>
    </source>
</evidence>
<protein>
    <submittedName>
        <fullName evidence="1">Uncharacterized protein</fullName>
    </submittedName>
</protein>